<dbReference type="PROSITE" id="PS50926">
    <property type="entry name" value="TRAM"/>
    <property type="match status" value="1"/>
</dbReference>
<proteinExistence type="inferred from homology"/>
<sequence length="445" mass="51116">MSNPHYFIETFGCQMNVADSELVAGMLQQCGYSETRDMTQADIIFMNTCAIREKAEETVHHRLDSIQHLKKRKPEMIFGVLGCMAQNLKNDLLESKPYVDVILGPDSYRRIPEIINNRKKQNGYEVDTRLSKYEVYDNLLPSRHDGVNAYISISRGCDKFCTFCIVPFTRGRERSRSNESIIREVKDAVTNGFGEITLLGQNVNSYRTEEGRFPHLLEAVALVPGVKRIRYMSPHPQDMDDHLLQVMTEHENICNYVHLPLQAGSDRILRRMNRTYTKAEFLTLVDSIRKFMPNCSISTDIIVGFPGETTSEYEETLEVMNKVVFDRAFMFKYSSRPGTKAAEYTDQIDENIKQERLAQLIDLQQSHTLIANQHHIGKVLKVMVEKESKKSPQEWSGRTEGNMGVIFDKNDEQIKDIVNVLIQDAQGVSMFGNRVLEKEMIHEVN</sequence>
<dbReference type="SFLD" id="SFLDG01082">
    <property type="entry name" value="B12-binding_domain_containing"/>
    <property type="match status" value="1"/>
</dbReference>
<dbReference type="FunFam" id="3.80.30.20:FF:000001">
    <property type="entry name" value="tRNA-2-methylthio-N(6)-dimethylallyladenosine synthase 2"/>
    <property type="match status" value="1"/>
</dbReference>
<dbReference type="InterPro" id="IPR002792">
    <property type="entry name" value="TRAM_dom"/>
</dbReference>
<dbReference type="GO" id="GO:0035597">
    <property type="term" value="F:tRNA-2-methylthio-N(6)-dimethylallyladenosine(37) synthase activity"/>
    <property type="evidence" value="ECO:0007669"/>
    <property type="project" value="TreeGrafter"/>
</dbReference>
<keyword evidence="5" id="KW-0408">Iron</keyword>
<dbReference type="SFLD" id="SFLDF00273">
    <property type="entry name" value="(dimethylallyl)adenosine_tRNA"/>
    <property type="match status" value="1"/>
</dbReference>
<dbReference type="PROSITE" id="PS01278">
    <property type="entry name" value="MTTASE_RADICAL"/>
    <property type="match status" value="1"/>
</dbReference>
<organism evidence="10">
    <name type="scientific">marine metagenome</name>
    <dbReference type="NCBI Taxonomy" id="408172"/>
    <lineage>
        <taxon>unclassified sequences</taxon>
        <taxon>metagenomes</taxon>
        <taxon>ecological metagenomes</taxon>
    </lineage>
</organism>
<dbReference type="InterPro" id="IPR006638">
    <property type="entry name" value="Elp3/MiaA/NifB-like_rSAM"/>
</dbReference>
<dbReference type="InterPro" id="IPR005839">
    <property type="entry name" value="Methylthiotransferase"/>
</dbReference>
<dbReference type="Pfam" id="PF04055">
    <property type="entry name" value="Radical_SAM"/>
    <property type="match status" value="1"/>
</dbReference>
<evidence type="ECO:0000259" key="8">
    <source>
        <dbReference type="PROSITE" id="PS51449"/>
    </source>
</evidence>
<dbReference type="HAMAP" id="MF_01864">
    <property type="entry name" value="tRNA_metthiotr_MiaB"/>
    <property type="match status" value="1"/>
</dbReference>
<dbReference type="PROSITE" id="PS51918">
    <property type="entry name" value="RADICAL_SAM"/>
    <property type="match status" value="1"/>
</dbReference>
<feature type="domain" description="TRAM" evidence="7">
    <location>
        <begin position="373"/>
        <end position="436"/>
    </location>
</feature>
<dbReference type="InterPro" id="IPR020612">
    <property type="entry name" value="Methylthiotransferase_CS"/>
</dbReference>
<evidence type="ECO:0000256" key="5">
    <source>
        <dbReference type="ARBA" id="ARBA00023004"/>
    </source>
</evidence>
<dbReference type="SFLD" id="SFLDF00413">
    <property type="entry name" value="CDK5RAP1"/>
    <property type="match status" value="1"/>
</dbReference>
<reference evidence="10" key="1">
    <citation type="submission" date="2018-05" db="EMBL/GenBank/DDBJ databases">
        <authorList>
            <person name="Lanie J.A."/>
            <person name="Ng W.-L."/>
            <person name="Kazmierczak K.M."/>
            <person name="Andrzejewski T.M."/>
            <person name="Davidsen T.M."/>
            <person name="Wayne K.J."/>
            <person name="Tettelin H."/>
            <person name="Glass J.I."/>
            <person name="Rusch D."/>
            <person name="Podicherti R."/>
            <person name="Tsui H.-C.T."/>
            <person name="Winkler M.E."/>
        </authorList>
    </citation>
    <scope>NUCLEOTIDE SEQUENCE</scope>
</reference>
<dbReference type="PANTHER" id="PTHR43020:SF2">
    <property type="entry name" value="MITOCHONDRIAL TRNA METHYLTHIOTRANSFERASE CDK5RAP1"/>
    <property type="match status" value="1"/>
</dbReference>
<dbReference type="SUPFAM" id="SSF102114">
    <property type="entry name" value="Radical SAM enzymes"/>
    <property type="match status" value="1"/>
</dbReference>
<dbReference type="Gene3D" id="3.80.30.20">
    <property type="entry name" value="tm_1862 like domain"/>
    <property type="match status" value="1"/>
</dbReference>
<dbReference type="CDD" id="cd01335">
    <property type="entry name" value="Radical_SAM"/>
    <property type="match status" value="1"/>
</dbReference>
<accession>A0A381SYE8</accession>
<dbReference type="NCBIfam" id="TIGR01574">
    <property type="entry name" value="miaB-methiolase"/>
    <property type="match status" value="1"/>
</dbReference>
<evidence type="ECO:0000256" key="1">
    <source>
        <dbReference type="ARBA" id="ARBA00001966"/>
    </source>
</evidence>
<dbReference type="InterPro" id="IPR023404">
    <property type="entry name" value="rSAM_horseshoe"/>
</dbReference>
<evidence type="ECO:0000259" key="7">
    <source>
        <dbReference type="PROSITE" id="PS50926"/>
    </source>
</evidence>
<dbReference type="InterPro" id="IPR058240">
    <property type="entry name" value="rSAM_sf"/>
</dbReference>
<dbReference type="InterPro" id="IPR013848">
    <property type="entry name" value="Methylthiotransferase_N"/>
</dbReference>
<evidence type="ECO:0000259" key="9">
    <source>
        <dbReference type="PROSITE" id="PS51918"/>
    </source>
</evidence>
<keyword evidence="4" id="KW-0479">Metal-binding</keyword>
<dbReference type="PANTHER" id="PTHR43020">
    <property type="entry name" value="CDK5 REGULATORY SUBUNIT-ASSOCIATED PROTEIN 1"/>
    <property type="match status" value="1"/>
</dbReference>
<dbReference type="PROSITE" id="PS51449">
    <property type="entry name" value="MTTASE_N"/>
    <property type="match status" value="1"/>
</dbReference>
<dbReference type="InterPro" id="IPR038135">
    <property type="entry name" value="Methylthiotransferase_N_sf"/>
</dbReference>
<keyword evidence="6" id="KW-0411">Iron-sulfur</keyword>
<comment type="cofactor">
    <cofactor evidence="1">
        <name>[4Fe-4S] cluster</name>
        <dbReference type="ChEBI" id="CHEBI:49883"/>
    </cofactor>
</comment>
<evidence type="ECO:0000256" key="6">
    <source>
        <dbReference type="ARBA" id="ARBA00023014"/>
    </source>
</evidence>
<protein>
    <recommendedName>
        <fullName evidence="11">TRAM domain-containing protein</fullName>
    </recommendedName>
</protein>
<gene>
    <name evidence="10" type="ORF">METZ01_LOCUS61886</name>
</gene>
<dbReference type="NCBIfam" id="TIGR00089">
    <property type="entry name" value="MiaB/RimO family radical SAM methylthiotransferase"/>
    <property type="match status" value="1"/>
</dbReference>
<dbReference type="FunFam" id="3.40.50.12160:FF:000003">
    <property type="entry name" value="CDK5 regulatory subunit-associated protein 1"/>
    <property type="match status" value="1"/>
</dbReference>
<evidence type="ECO:0008006" key="11">
    <source>
        <dbReference type="Google" id="ProtNLM"/>
    </source>
</evidence>
<dbReference type="Pfam" id="PF00919">
    <property type="entry name" value="UPF0004"/>
    <property type="match status" value="1"/>
</dbReference>
<feature type="domain" description="Radical SAM core" evidence="9">
    <location>
        <begin position="143"/>
        <end position="371"/>
    </location>
</feature>
<dbReference type="EMBL" id="UINC01003761">
    <property type="protein sequence ID" value="SVA09032.1"/>
    <property type="molecule type" value="Genomic_DNA"/>
</dbReference>
<dbReference type="SFLD" id="SFLDG01061">
    <property type="entry name" value="methylthiotransferase"/>
    <property type="match status" value="2"/>
</dbReference>
<feature type="domain" description="MTTase N-terminal" evidence="8">
    <location>
        <begin position="4"/>
        <end position="120"/>
    </location>
</feature>
<dbReference type="GO" id="GO:0005829">
    <property type="term" value="C:cytosol"/>
    <property type="evidence" value="ECO:0007669"/>
    <property type="project" value="TreeGrafter"/>
</dbReference>
<dbReference type="InterPro" id="IPR006463">
    <property type="entry name" value="MiaB_methiolase"/>
</dbReference>
<evidence type="ECO:0000256" key="4">
    <source>
        <dbReference type="ARBA" id="ARBA00022723"/>
    </source>
</evidence>
<dbReference type="AlphaFoldDB" id="A0A381SYE8"/>
<dbReference type="GO" id="GO:0046872">
    <property type="term" value="F:metal ion binding"/>
    <property type="evidence" value="ECO:0007669"/>
    <property type="project" value="UniProtKB-KW"/>
</dbReference>
<evidence type="ECO:0000313" key="10">
    <source>
        <dbReference type="EMBL" id="SVA09032.1"/>
    </source>
</evidence>
<dbReference type="GO" id="GO:0051539">
    <property type="term" value="F:4 iron, 4 sulfur cluster binding"/>
    <property type="evidence" value="ECO:0007669"/>
    <property type="project" value="UniProtKB-KW"/>
</dbReference>
<evidence type="ECO:0000256" key="2">
    <source>
        <dbReference type="ARBA" id="ARBA00022485"/>
    </source>
</evidence>
<evidence type="ECO:0000256" key="3">
    <source>
        <dbReference type="ARBA" id="ARBA00022691"/>
    </source>
</evidence>
<dbReference type="Gene3D" id="3.40.50.12160">
    <property type="entry name" value="Methylthiotransferase, N-terminal domain"/>
    <property type="match status" value="1"/>
</dbReference>
<dbReference type="Pfam" id="PF01938">
    <property type="entry name" value="TRAM"/>
    <property type="match status" value="1"/>
</dbReference>
<keyword evidence="3" id="KW-0949">S-adenosyl-L-methionine</keyword>
<keyword evidence="2" id="KW-0004">4Fe-4S</keyword>
<dbReference type="SMART" id="SM00729">
    <property type="entry name" value="Elp3"/>
    <property type="match status" value="1"/>
</dbReference>
<name>A0A381SYE8_9ZZZZ</name>
<dbReference type="InterPro" id="IPR007197">
    <property type="entry name" value="rSAM"/>
</dbReference>
<dbReference type="SFLD" id="SFLDS00029">
    <property type="entry name" value="Radical_SAM"/>
    <property type="match status" value="2"/>
</dbReference>